<dbReference type="Proteomes" id="UP000337909">
    <property type="component" value="Unassembled WGS sequence"/>
</dbReference>
<dbReference type="CDD" id="cd16439">
    <property type="entry name" value="beta_Kdo_transferase_KpsC_2"/>
    <property type="match status" value="1"/>
</dbReference>
<name>A0A5E7D4P6_PSEFL</name>
<dbReference type="InterPro" id="IPR007833">
    <property type="entry name" value="Capsule_polysaccharide_synth"/>
</dbReference>
<dbReference type="GO" id="GO:0000271">
    <property type="term" value="P:polysaccharide biosynthetic process"/>
    <property type="evidence" value="ECO:0007669"/>
    <property type="project" value="InterPro"/>
</dbReference>
<reference evidence="1 2" key="1">
    <citation type="submission" date="2019-09" db="EMBL/GenBank/DDBJ databases">
        <authorList>
            <person name="Chandra G."/>
            <person name="Truman W A."/>
        </authorList>
    </citation>
    <scope>NUCLEOTIDE SEQUENCE [LARGE SCALE GENOMIC DNA]</scope>
    <source>
        <strain evidence="1">PS691</strain>
    </source>
</reference>
<dbReference type="CDD" id="cd16440">
    <property type="entry name" value="beta_Kdo_transferase_KpsC_1"/>
    <property type="match status" value="1"/>
</dbReference>
<dbReference type="SUPFAM" id="SSF53756">
    <property type="entry name" value="UDP-Glycosyltransferase/glycogen phosphorylase"/>
    <property type="match status" value="1"/>
</dbReference>
<protein>
    <recommendedName>
        <fullName evidence="3">Capsule polysaccharide biosynthesis protein</fullName>
    </recommendedName>
</protein>
<evidence type="ECO:0000313" key="1">
    <source>
        <dbReference type="EMBL" id="VVO11996.1"/>
    </source>
</evidence>
<dbReference type="OrthoDB" id="543755at2"/>
<dbReference type="Pfam" id="PF05159">
    <property type="entry name" value="Capsule_synth"/>
    <property type="match status" value="2"/>
</dbReference>
<dbReference type="GO" id="GO:0015774">
    <property type="term" value="P:polysaccharide transport"/>
    <property type="evidence" value="ECO:0007669"/>
    <property type="project" value="InterPro"/>
</dbReference>
<gene>
    <name evidence="1" type="ORF">PS691_03481</name>
</gene>
<dbReference type="RefSeq" id="WP_150643386.1">
    <property type="nucleotide sequence ID" value="NZ_CABVHQ010000034.1"/>
</dbReference>
<dbReference type="AlphaFoldDB" id="A0A5E7D4P6"/>
<sequence>MEAMQNLIMSPGNLFRAVFKATKKNITGTPTYVVGFSTWKQYLRKYFPQRNLHFLAKNISKQEFESVWRKKILSQSKSEIFIWGLKAPDFILNFAKENDKKIFFVEDGFVRSVGLGAQKTPPMSLTMDSKTPYFDAREASDLELLLGSYNFSADTALMKRADSAIQQLLANGISKYNNSEKIDIEKFYGTKKQKRILVIGQVEDDASIQLGCNTKLCNNDLVRIAAKENPGAQILYKPHPDILSGNRPLQSNPGDVKSICSIIESDIPLSQSFHLVDHVYTITSLAGFEALLRGIKVTTLGCPFYSGWGLTDDRQANPRRTRTLKANELFAGAYILYAKYFDVDNGGSSALESVMDKISEEATSARKVGDNTLTSALLTLSNSNVRTPLAIASPTKKKPTVPTVKPAVKPAVKPPTNETLPTWFNSRPGIELKTAITDGKPVFLYIPWIAGHGDTLVEKLTNKESYNLAPLDFIIGLDTPGVRQDVLKFTRSNPALYRKMLINRIVPLRRHIAGVIFTFDWSPVMRLVASICEELQIPRVLIPHESVFVDREKYYWDITSKASTPVADIVLGWGGMQKEIFTERGYPVEHFRSVGAPKFDTHKNYQAQLTREQFCRLFGLQPKMKIILFASQPLDSQLDKKTALTSQRLAINDLLDAAALNNAQLLVRLPPNKEDILGASLRSIINNSSTSSIDDGKCYLVSPEEAIYHADIITSINSTMLFEGLLMGRPALSLKYVHFDQVWEHAGIPAANNASELNAQLPSMLLGEWSPSSEGMAWAAQMFGVGEFDGKASERIRAELATIASNNKTVALRPSALERLFNKQPIDVMAIPSSATAIRATQRYMQAMLQARTCVLTVGPQFNKQEATSVDIFFQWGITETTGKKNQRALAKELGRPIVYIEDGFIRSLDIGLSKEPGLSIILDDTTAYYDATRISRLQRLLESGPVLSEDQLTRSRKAIEKIVENRVSKYNHAPDVKLNIGVPGRKKILVIDQRYGDQSVASGLGSDMAFDQMLRDVFRNHADCDIIIKQHPDAIKGGKSSYFSNEKLAFSHYMDNVHPILFDVNPFSLFDLVDEVYAMTSGMGFEALMAGKTVHCYGVPFYAGWGQTQDQQSVSSRTRVRSLEEIFHFAYIESSRYFHPVRNEVVEVEDVVDYIVSLRDFRN</sequence>
<proteinExistence type="predicted"/>
<organism evidence="1 2">
    <name type="scientific">Pseudomonas fluorescens</name>
    <dbReference type="NCBI Taxonomy" id="294"/>
    <lineage>
        <taxon>Bacteria</taxon>
        <taxon>Pseudomonadati</taxon>
        <taxon>Pseudomonadota</taxon>
        <taxon>Gammaproteobacteria</taxon>
        <taxon>Pseudomonadales</taxon>
        <taxon>Pseudomonadaceae</taxon>
        <taxon>Pseudomonas</taxon>
    </lineage>
</organism>
<accession>A0A5E7D4P6</accession>
<evidence type="ECO:0000313" key="2">
    <source>
        <dbReference type="Proteomes" id="UP000337909"/>
    </source>
</evidence>
<evidence type="ECO:0008006" key="3">
    <source>
        <dbReference type="Google" id="ProtNLM"/>
    </source>
</evidence>
<dbReference type="EMBL" id="CABVHQ010000034">
    <property type="protein sequence ID" value="VVO11996.1"/>
    <property type="molecule type" value="Genomic_DNA"/>
</dbReference>